<name>A0A1B1BF96_9MICO</name>
<organism evidence="1 2">
    <name type="scientific">Cryobacterium arcticum</name>
    <dbReference type="NCBI Taxonomy" id="670052"/>
    <lineage>
        <taxon>Bacteria</taxon>
        <taxon>Bacillati</taxon>
        <taxon>Actinomycetota</taxon>
        <taxon>Actinomycetes</taxon>
        <taxon>Micrococcales</taxon>
        <taxon>Microbacteriaceae</taxon>
        <taxon>Cryobacterium</taxon>
    </lineage>
</organism>
<evidence type="ECO:0000313" key="2">
    <source>
        <dbReference type="Proteomes" id="UP000092582"/>
    </source>
</evidence>
<accession>A0A1B1BF96</accession>
<dbReference type="AlphaFoldDB" id="A0A1B1BF96"/>
<sequence length="147" mass="15318">MQKAALDLLATGKTSDLTNTALSSTERSRLKQRIRTVDVGTLAGQILRGRVSLRRAVSDEAKSRFVAGLAGELGLSVGGGLGVLVAQDASRAARRGRLGLDDAGDIAVIEGDEAHRKALEALALYTYGDARESSAASQWLSAVQAAL</sequence>
<proteinExistence type="predicted"/>
<dbReference type="STRING" id="670052.PA27867_0274"/>
<protein>
    <submittedName>
        <fullName evidence="1">Uncharacterized protein</fullName>
    </submittedName>
</protein>
<dbReference type="KEGG" id="cart:PA27867_0274"/>
<keyword evidence="2" id="KW-1185">Reference proteome</keyword>
<dbReference type="RefSeq" id="WP_066592208.1">
    <property type="nucleotide sequence ID" value="NZ_CP016282.1"/>
</dbReference>
<reference evidence="1 2" key="1">
    <citation type="submission" date="2016-06" db="EMBL/GenBank/DDBJ databases">
        <title>Genome sequencing of Cryobacterium arcticum PAMC 27867.</title>
        <authorList>
            <person name="Lee J."/>
            <person name="Kim O.-S."/>
        </authorList>
    </citation>
    <scope>NUCLEOTIDE SEQUENCE [LARGE SCALE GENOMIC DNA]</scope>
    <source>
        <strain evidence="1 2">PAMC 27867</strain>
    </source>
</reference>
<evidence type="ECO:0000313" key="1">
    <source>
        <dbReference type="EMBL" id="ANP71248.1"/>
    </source>
</evidence>
<gene>
    <name evidence="1" type="ORF">PA27867_0274</name>
</gene>
<dbReference type="Proteomes" id="UP000092582">
    <property type="component" value="Chromosome 1"/>
</dbReference>
<dbReference type="OrthoDB" id="5125459at2"/>
<dbReference type="EMBL" id="CP016282">
    <property type="protein sequence ID" value="ANP71248.1"/>
    <property type="molecule type" value="Genomic_DNA"/>
</dbReference>